<organism evidence="1 2">
    <name type="scientific">Novosphingobium sediminicola</name>
    <dbReference type="NCBI Taxonomy" id="563162"/>
    <lineage>
        <taxon>Bacteria</taxon>
        <taxon>Pseudomonadati</taxon>
        <taxon>Pseudomonadota</taxon>
        <taxon>Alphaproteobacteria</taxon>
        <taxon>Sphingomonadales</taxon>
        <taxon>Sphingomonadaceae</taxon>
        <taxon>Novosphingobium</taxon>
    </lineage>
</organism>
<dbReference type="Gene3D" id="3.90.1680.20">
    <property type="match status" value="1"/>
</dbReference>
<comment type="caution">
    <text evidence="1">The sequence shown here is derived from an EMBL/GenBank/DDBJ whole genome shotgun (WGS) entry which is preliminary data.</text>
</comment>
<dbReference type="EMBL" id="JACIDX010000029">
    <property type="protein sequence ID" value="MBB3957655.1"/>
    <property type="molecule type" value="Genomic_DNA"/>
</dbReference>
<reference evidence="1 2" key="1">
    <citation type="submission" date="2020-08" db="EMBL/GenBank/DDBJ databases">
        <title>Genomic Encyclopedia of Type Strains, Phase IV (KMG-IV): sequencing the most valuable type-strain genomes for metagenomic binning, comparative biology and taxonomic classification.</title>
        <authorList>
            <person name="Goeker M."/>
        </authorList>
    </citation>
    <scope>NUCLEOTIDE SEQUENCE [LARGE SCALE GENOMIC DNA]</scope>
    <source>
        <strain evidence="1 2">DSM 27057</strain>
    </source>
</reference>
<name>A0A7W6G8W9_9SPHN</name>
<dbReference type="RefSeq" id="WP_183629152.1">
    <property type="nucleotide sequence ID" value="NZ_JACIDX010000029.1"/>
</dbReference>
<sequence length="160" mass="17490">MPAAYHLDADAAQIAAALGADAAGDVWMGGPVAPGGYAPVAIRDKERGRILVPRLWGVLPPPRGEHIVTHVRNLDSPFWIGTLRHTQFRCLVPMTAFHARGGWMEDRARPVLAGAGIWRDSEIPSFAILTVEAMPVILKPQDFGTWLHADFKLARRLAKS</sequence>
<evidence type="ECO:0000313" key="2">
    <source>
        <dbReference type="Proteomes" id="UP000548867"/>
    </source>
</evidence>
<accession>A0A7W6G8W9</accession>
<keyword evidence="2" id="KW-1185">Reference proteome</keyword>
<protein>
    <submittedName>
        <fullName evidence="1">Putative SOS response-associated peptidase YedK</fullName>
    </submittedName>
</protein>
<evidence type="ECO:0000313" key="1">
    <source>
        <dbReference type="EMBL" id="MBB3957655.1"/>
    </source>
</evidence>
<proteinExistence type="predicted"/>
<dbReference type="InterPro" id="IPR036590">
    <property type="entry name" value="SRAP-like"/>
</dbReference>
<dbReference type="SUPFAM" id="SSF143081">
    <property type="entry name" value="BB1717-like"/>
    <property type="match status" value="1"/>
</dbReference>
<dbReference type="AlphaFoldDB" id="A0A7W6G8W9"/>
<gene>
    <name evidence="1" type="ORF">GGR38_004629</name>
</gene>
<dbReference type="Proteomes" id="UP000548867">
    <property type="component" value="Unassembled WGS sequence"/>
</dbReference>